<feature type="binding site" evidence="16">
    <location>
        <position position="187"/>
    </location>
    <ligand>
        <name>S-adenosyl-L-methionine</name>
        <dbReference type="ChEBI" id="CHEBI:59789"/>
        <label>2</label>
    </ligand>
</feature>
<keyword evidence="11 15" id="KW-0411">Iron-sulfur</keyword>
<dbReference type="InterPro" id="IPR010723">
    <property type="entry name" value="HemN_C"/>
</dbReference>
<dbReference type="SUPFAM" id="SSF102114">
    <property type="entry name" value="Radical SAM enzymes"/>
    <property type="match status" value="1"/>
</dbReference>
<feature type="binding site" evidence="16">
    <location>
        <position position="344"/>
    </location>
    <ligand>
        <name>S-adenosyl-L-methionine</name>
        <dbReference type="ChEBI" id="CHEBI:59789"/>
        <label>1</label>
    </ligand>
</feature>
<evidence type="ECO:0000256" key="11">
    <source>
        <dbReference type="ARBA" id="ARBA00023014"/>
    </source>
</evidence>
<feature type="binding site" evidence="17">
    <location>
        <position position="81"/>
    </location>
    <ligand>
        <name>[4Fe-4S] cluster</name>
        <dbReference type="ChEBI" id="CHEBI:49883"/>
        <note>4Fe-4S-S-AdoMet</note>
    </ligand>
</feature>
<comment type="subunit">
    <text evidence="4">Monomer.</text>
</comment>
<dbReference type="STRING" id="716816.BST96_11805"/>
<dbReference type="GO" id="GO:0006782">
    <property type="term" value="P:protoporphyrinogen IX biosynthetic process"/>
    <property type="evidence" value="ECO:0007669"/>
    <property type="project" value="UniProtKB-UniPathway"/>
</dbReference>
<gene>
    <name evidence="19" type="ORF">BST96_11805</name>
</gene>
<keyword evidence="8 15" id="KW-0479">Metal-binding</keyword>
<dbReference type="Pfam" id="PF04055">
    <property type="entry name" value="Radical_SAM"/>
    <property type="match status" value="1"/>
</dbReference>
<dbReference type="Gene3D" id="1.10.10.920">
    <property type="match status" value="1"/>
</dbReference>
<dbReference type="NCBIfam" id="TIGR00538">
    <property type="entry name" value="hemN"/>
    <property type="match status" value="1"/>
</dbReference>
<evidence type="ECO:0000313" key="19">
    <source>
        <dbReference type="EMBL" id="ARN76386.1"/>
    </source>
</evidence>
<comment type="function">
    <text evidence="13">Involved in the heme biosynthesis. Catalyzes the anaerobic oxidative decarboxylation of propionate groups of rings A and B of coproporphyrinogen III to yield the vinyl groups in protoporphyrinogen IX.</text>
</comment>
<dbReference type="PIRSF" id="PIRSF000167">
    <property type="entry name" value="HemN"/>
    <property type="match status" value="1"/>
</dbReference>
<name>A0A1X9NFV9_9GAMM</name>
<reference evidence="19 20" key="1">
    <citation type="submission" date="2016-11" db="EMBL/GenBank/DDBJ databases">
        <title>Trade-off between light-utilization and light-protection in marine flavobacteria.</title>
        <authorList>
            <person name="Kumagai Y."/>
        </authorList>
    </citation>
    <scope>NUCLEOTIDE SEQUENCE [LARGE SCALE GENOMIC DNA]</scope>
    <source>
        <strain evidence="19 20">NBRC 107125</strain>
    </source>
</reference>
<keyword evidence="10 15" id="KW-0408">Iron</keyword>
<evidence type="ECO:0000256" key="7">
    <source>
        <dbReference type="ARBA" id="ARBA00022691"/>
    </source>
</evidence>
<organism evidence="19 20">
    <name type="scientific">Oceanicoccus sagamiensis</name>
    <dbReference type="NCBI Taxonomy" id="716816"/>
    <lineage>
        <taxon>Bacteria</taxon>
        <taxon>Pseudomonadati</taxon>
        <taxon>Pseudomonadota</taxon>
        <taxon>Gammaproteobacteria</taxon>
        <taxon>Cellvibrionales</taxon>
        <taxon>Spongiibacteraceae</taxon>
        <taxon>Oceanicoccus</taxon>
    </lineage>
</organism>
<evidence type="ECO:0000256" key="4">
    <source>
        <dbReference type="ARBA" id="ARBA00011245"/>
    </source>
</evidence>
<evidence type="ECO:0000256" key="3">
    <source>
        <dbReference type="ARBA" id="ARBA00005493"/>
    </source>
</evidence>
<feature type="binding site" evidence="16">
    <location>
        <position position="160"/>
    </location>
    <ligand>
        <name>S-adenosyl-L-methionine</name>
        <dbReference type="ChEBI" id="CHEBI:59789"/>
        <label>1</label>
    </ligand>
</feature>
<dbReference type="SFLD" id="SFLDS00029">
    <property type="entry name" value="Radical_SAM"/>
    <property type="match status" value="1"/>
</dbReference>
<comment type="pathway">
    <text evidence="2 15">Porphyrin-containing compound metabolism; protoporphyrin-IX biosynthesis; protoporphyrinogen-IX from coproporphyrinogen-III (AdoMet route): step 1/1.</text>
</comment>
<comment type="catalytic activity">
    <reaction evidence="14 15">
        <text>coproporphyrinogen III + 2 S-adenosyl-L-methionine = protoporphyrinogen IX + 2 5'-deoxyadenosine + 2 L-methionine + 2 CO2</text>
        <dbReference type="Rhea" id="RHEA:15425"/>
        <dbReference type="ChEBI" id="CHEBI:16526"/>
        <dbReference type="ChEBI" id="CHEBI:17319"/>
        <dbReference type="ChEBI" id="CHEBI:57307"/>
        <dbReference type="ChEBI" id="CHEBI:57309"/>
        <dbReference type="ChEBI" id="CHEBI:57844"/>
        <dbReference type="ChEBI" id="CHEBI:59789"/>
        <dbReference type="EC" id="1.3.98.3"/>
    </reaction>
</comment>
<sequence>MAVTGSSPSALTPPALWDQQLIAKYDVPGPRYTSYPTAVQFAEDYTIEVYRQEALDNLQQTISPLSLYVHIPFCQNICYYCACNKVVTADRRAARTYLDYLNKEIELQSPLVGKHRTVMQLHLGGGTPTFFDGAELTELMHLLASHYKLTDSERREYSIEIDPRTVTKDSLALLKGLGFNRLSLGVQDFDEQVQTAINRRQRYGMIETLTEAARLYQFKSVSYDLIYGLPMQSLQTLSATLEKTIQLSPDRIAFYSYAHLPERFKSQRAIDRLDLPSAAEKLAMLSLITEKLLAAGYIHIGMDHFVKPQDELAMARHEGKLQRNFQGYSTCLAPDLVGLGVSSISAMPSSYSQNERVLASYYQRLDQGELPIAKGFKLSRDDQIRRTVIAQIICDLQLDMTAVEKQFGLVFSEYFSRELLALKPLESDGLIYWHGDKLGVSELGQLMLRNICMVFDKYLQQAEDQSSPLRFSRTL</sequence>
<feature type="binding site" evidence="17">
    <location>
        <position position="74"/>
    </location>
    <ligand>
        <name>[4Fe-4S] cluster</name>
        <dbReference type="ChEBI" id="CHEBI:49883"/>
        <note>4Fe-4S-S-AdoMet</note>
    </ligand>
</feature>
<evidence type="ECO:0000256" key="15">
    <source>
        <dbReference type="PIRNR" id="PIRNR000167"/>
    </source>
</evidence>
<keyword evidence="12 15" id="KW-0627">Porphyrin biosynthesis</keyword>
<dbReference type="GO" id="GO:0046872">
    <property type="term" value="F:metal ion binding"/>
    <property type="evidence" value="ECO:0007669"/>
    <property type="project" value="UniProtKB-KW"/>
</dbReference>
<feature type="binding site" evidence="16">
    <location>
        <position position="224"/>
    </location>
    <ligand>
        <name>S-adenosyl-L-methionine</name>
        <dbReference type="ChEBI" id="CHEBI:59789"/>
        <label>2</label>
    </ligand>
</feature>
<keyword evidence="20" id="KW-1185">Reference proteome</keyword>
<dbReference type="FunFam" id="1.10.10.920:FF:000001">
    <property type="entry name" value="Coproporphyrinogen-III oxidase"/>
    <property type="match status" value="1"/>
</dbReference>
<evidence type="ECO:0000256" key="10">
    <source>
        <dbReference type="ARBA" id="ARBA00023004"/>
    </source>
</evidence>
<dbReference type="InterPro" id="IPR058240">
    <property type="entry name" value="rSAM_sf"/>
</dbReference>
<protein>
    <recommendedName>
        <fullName evidence="15">Coproporphyrinogen-III oxidase</fullName>
        <ecNumber evidence="15">1.3.98.3</ecNumber>
    </recommendedName>
</protein>
<evidence type="ECO:0000256" key="9">
    <source>
        <dbReference type="ARBA" id="ARBA00023002"/>
    </source>
</evidence>
<dbReference type="EC" id="1.3.98.3" evidence="15"/>
<dbReference type="PROSITE" id="PS51918">
    <property type="entry name" value="RADICAL_SAM"/>
    <property type="match status" value="1"/>
</dbReference>
<keyword evidence="9 15" id="KW-0560">Oxidoreductase</keyword>
<evidence type="ECO:0000256" key="2">
    <source>
        <dbReference type="ARBA" id="ARBA00004785"/>
    </source>
</evidence>
<dbReference type="GO" id="GO:0051539">
    <property type="term" value="F:4 iron, 4 sulfur cluster binding"/>
    <property type="evidence" value="ECO:0007669"/>
    <property type="project" value="UniProtKB-KW"/>
</dbReference>
<evidence type="ECO:0000259" key="18">
    <source>
        <dbReference type="PROSITE" id="PS51918"/>
    </source>
</evidence>
<evidence type="ECO:0000256" key="13">
    <source>
        <dbReference type="ARBA" id="ARBA00024295"/>
    </source>
</evidence>
<dbReference type="InterPro" id="IPR034505">
    <property type="entry name" value="Coproporphyrinogen-III_oxidase"/>
</dbReference>
<dbReference type="Gene3D" id="3.80.30.20">
    <property type="entry name" value="tm_1862 like domain"/>
    <property type="match status" value="1"/>
</dbReference>
<dbReference type="Proteomes" id="UP000193450">
    <property type="component" value="Chromosome"/>
</dbReference>
<evidence type="ECO:0000256" key="5">
    <source>
        <dbReference type="ARBA" id="ARBA00022485"/>
    </source>
</evidence>
<keyword evidence="6 15" id="KW-0963">Cytoplasm</keyword>
<dbReference type="InterPro" id="IPR006638">
    <property type="entry name" value="Elp3/MiaA/NifB-like_rSAM"/>
</dbReference>
<comment type="cofactor">
    <cofactor evidence="15 17">
        <name>[4Fe-4S] cluster</name>
        <dbReference type="ChEBI" id="CHEBI:49883"/>
    </cofactor>
    <text evidence="15 17">Binds 1 [4Fe-4S] cluster. The cluster is coordinated with 3 cysteines and an exchangeable S-adenosyl-L-methionine.</text>
</comment>
<evidence type="ECO:0000256" key="6">
    <source>
        <dbReference type="ARBA" id="ARBA00022490"/>
    </source>
</evidence>
<feature type="binding site" evidence="16">
    <location>
        <position position="125"/>
    </location>
    <ligand>
        <name>S-adenosyl-L-methionine</name>
        <dbReference type="ChEBI" id="CHEBI:59789"/>
        <label>1</label>
    </ligand>
</feature>
<dbReference type="Pfam" id="PF06969">
    <property type="entry name" value="HemN_C"/>
    <property type="match status" value="1"/>
</dbReference>
<dbReference type="GO" id="GO:0005737">
    <property type="term" value="C:cytoplasm"/>
    <property type="evidence" value="ECO:0007669"/>
    <property type="project" value="UniProtKB-SubCell"/>
</dbReference>
<feature type="binding site" evidence="16">
    <location>
        <begin position="126"/>
        <end position="127"/>
    </location>
    <ligand>
        <name>S-adenosyl-L-methionine</name>
        <dbReference type="ChEBI" id="CHEBI:59789"/>
        <label>2</label>
    </ligand>
</feature>
<evidence type="ECO:0000256" key="14">
    <source>
        <dbReference type="ARBA" id="ARBA00048321"/>
    </source>
</evidence>
<keyword evidence="5 15" id="KW-0004">4Fe-4S</keyword>
<feature type="binding site" evidence="16">
    <location>
        <position position="68"/>
    </location>
    <ligand>
        <name>S-adenosyl-L-methionine</name>
        <dbReference type="ChEBI" id="CHEBI:59789"/>
        <label>1</label>
    </ligand>
</feature>
<evidence type="ECO:0000256" key="1">
    <source>
        <dbReference type="ARBA" id="ARBA00004496"/>
    </source>
</evidence>
<dbReference type="UniPathway" id="UPA00251">
    <property type="reaction ID" value="UER00323"/>
</dbReference>
<dbReference type="InterPro" id="IPR023404">
    <property type="entry name" value="rSAM_horseshoe"/>
</dbReference>
<accession>A0A1X9NFV9</accession>
<feature type="binding site" evidence="16">
    <location>
        <position position="199"/>
    </location>
    <ligand>
        <name>S-adenosyl-L-methionine</name>
        <dbReference type="ChEBI" id="CHEBI:59789"/>
        <label>2</label>
    </ligand>
</feature>
<feature type="domain" description="Radical SAM core" evidence="18">
    <location>
        <begin position="59"/>
        <end position="295"/>
    </location>
</feature>
<evidence type="ECO:0000256" key="8">
    <source>
        <dbReference type="ARBA" id="ARBA00022723"/>
    </source>
</evidence>
<proteinExistence type="inferred from homology"/>
<dbReference type="InterPro" id="IPR007197">
    <property type="entry name" value="rSAM"/>
</dbReference>
<feature type="binding site" evidence="16">
    <location>
        <position position="258"/>
    </location>
    <ligand>
        <name>S-adenosyl-L-methionine</name>
        <dbReference type="ChEBI" id="CHEBI:59789"/>
        <label>2</label>
    </ligand>
</feature>
<dbReference type="PANTHER" id="PTHR13932">
    <property type="entry name" value="COPROPORPHYRINIGEN III OXIDASE"/>
    <property type="match status" value="1"/>
</dbReference>
<dbReference type="AlphaFoldDB" id="A0A1X9NFV9"/>
<keyword evidence="7 15" id="KW-0949">S-adenosyl-L-methionine</keyword>
<comment type="similarity">
    <text evidence="3 15">Belongs to the anaerobic coproporphyrinogen-III oxidase family.</text>
</comment>
<evidence type="ECO:0000256" key="17">
    <source>
        <dbReference type="PIRSR" id="PIRSR000167-2"/>
    </source>
</evidence>
<dbReference type="InterPro" id="IPR004558">
    <property type="entry name" value="Coprogen_oxidase_HemN"/>
</dbReference>
<dbReference type="SFLD" id="SFLDG01065">
    <property type="entry name" value="anaerobic_coproporphyrinogen-I"/>
    <property type="match status" value="1"/>
</dbReference>
<comment type="subcellular location">
    <subcellularLocation>
        <location evidence="1 15">Cytoplasm</location>
    </subcellularLocation>
</comment>
<dbReference type="PANTHER" id="PTHR13932:SF6">
    <property type="entry name" value="OXYGEN-INDEPENDENT COPROPORPHYRINOGEN III OXIDASE"/>
    <property type="match status" value="1"/>
</dbReference>
<dbReference type="GO" id="GO:0004109">
    <property type="term" value="F:coproporphyrinogen oxidase activity"/>
    <property type="evidence" value="ECO:0007669"/>
    <property type="project" value="InterPro"/>
</dbReference>
<feature type="binding site" evidence="16">
    <location>
        <begin position="80"/>
        <end position="82"/>
    </location>
    <ligand>
        <name>S-adenosyl-L-methionine</name>
        <dbReference type="ChEBI" id="CHEBI:59789"/>
        <label>2</label>
    </ligand>
</feature>
<evidence type="ECO:0000256" key="16">
    <source>
        <dbReference type="PIRSR" id="PIRSR000167-1"/>
    </source>
</evidence>
<dbReference type="GO" id="GO:0051989">
    <property type="term" value="F:coproporphyrinogen dehydrogenase activity"/>
    <property type="evidence" value="ECO:0007669"/>
    <property type="project" value="UniProtKB-EC"/>
</dbReference>
<dbReference type="SMART" id="SM00729">
    <property type="entry name" value="Elp3"/>
    <property type="match status" value="1"/>
</dbReference>
<evidence type="ECO:0000256" key="12">
    <source>
        <dbReference type="ARBA" id="ARBA00023244"/>
    </source>
</evidence>
<dbReference type="EMBL" id="CP019343">
    <property type="protein sequence ID" value="ARN76386.1"/>
    <property type="molecule type" value="Genomic_DNA"/>
</dbReference>
<dbReference type="CDD" id="cd01335">
    <property type="entry name" value="Radical_SAM"/>
    <property type="match status" value="1"/>
</dbReference>
<feature type="binding site" evidence="17">
    <location>
        <position position="78"/>
    </location>
    <ligand>
        <name>[4Fe-4S] cluster</name>
        <dbReference type="ChEBI" id="CHEBI:49883"/>
        <note>4Fe-4S-S-AdoMet</note>
    </ligand>
</feature>
<evidence type="ECO:0000313" key="20">
    <source>
        <dbReference type="Proteomes" id="UP000193450"/>
    </source>
</evidence>
<dbReference type="KEGG" id="osg:BST96_11805"/>